<dbReference type="PROSITE" id="PS51746">
    <property type="entry name" value="PPM_2"/>
    <property type="match status" value="1"/>
</dbReference>
<evidence type="ECO:0000259" key="2">
    <source>
        <dbReference type="PROSITE" id="PS51746"/>
    </source>
</evidence>
<organism evidence="3 4">
    <name type="scientific">Leucobacter allii</name>
    <dbReference type="NCBI Taxonomy" id="2932247"/>
    <lineage>
        <taxon>Bacteria</taxon>
        <taxon>Bacillati</taxon>
        <taxon>Actinomycetota</taxon>
        <taxon>Actinomycetes</taxon>
        <taxon>Micrococcales</taxon>
        <taxon>Microbacteriaceae</taxon>
        <taxon>Leucobacter</taxon>
    </lineage>
</organism>
<evidence type="ECO:0000313" key="3">
    <source>
        <dbReference type="EMBL" id="UOQ57665.1"/>
    </source>
</evidence>
<dbReference type="SMART" id="SM00331">
    <property type="entry name" value="PP2C_SIG"/>
    <property type="match status" value="1"/>
</dbReference>
<evidence type="ECO:0000256" key="1">
    <source>
        <dbReference type="SAM" id="MobiDB-lite"/>
    </source>
</evidence>
<feature type="region of interest" description="Disordered" evidence="1">
    <location>
        <begin position="248"/>
        <end position="269"/>
    </location>
</feature>
<feature type="domain" description="PPM-type phosphatase" evidence="2">
    <location>
        <begin position="10"/>
        <end position="238"/>
    </location>
</feature>
<feature type="compositionally biased region" description="Polar residues" evidence="1">
    <location>
        <begin position="252"/>
        <end position="263"/>
    </location>
</feature>
<keyword evidence="4" id="KW-1185">Reference proteome</keyword>
<dbReference type="Proteomes" id="UP000831786">
    <property type="component" value="Chromosome"/>
</dbReference>
<evidence type="ECO:0000313" key="4">
    <source>
        <dbReference type="Proteomes" id="UP000831786"/>
    </source>
</evidence>
<dbReference type="InterPro" id="IPR001932">
    <property type="entry name" value="PPM-type_phosphatase-like_dom"/>
</dbReference>
<dbReference type="SUPFAM" id="SSF81606">
    <property type="entry name" value="PP2C-like"/>
    <property type="match status" value="1"/>
</dbReference>
<reference evidence="3 4" key="1">
    <citation type="submission" date="2022-04" db="EMBL/GenBank/DDBJ databases">
        <title>Leucobacter sp. isolated from rhizosphere of garlic.</title>
        <authorList>
            <person name="Won M."/>
            <person name="Lee C.-M."/>
            <person name="Woen H.-Y."/>
            <person name="Kwon S.-W."/>
        </authorList>
    </citation>
    <scope>NUCLEOTIDE SEQUENCE [LARGE SCALE GENOMIC DNA]</scope>
    <source>
        <strain evidence="3 4">H21R-40</strain>
    </source>
</reference>
<protein>
    <submittedName>
        <fullName evidence="3">Protein phosphatase 2C domain-containing protein</fullName>
    </submittedName>
</protein>
<gene>
    <name evidence="3" type="ORF">MUN78_02135</name>
</gene>
<dbReference type="InterPro" id="IPR015655">
    <property type="entry name" value="PP2C"/>
</dbReference>
<accession>A0ABY4FN02</accession>
<proteinExistence type="predicted"/>
<dbReference type="RefSeq" id="WP_244728475.1">
    <property type="nucleotide sequence ID" value="NZ_CP095045.1"/>
</dbReference>
<dbReference type="PANTHER" id="PTHR47992">
    <property type="entry name" value="PROTEIN PHOSPHATASE"/>
    <property type="match status" value="1"/>
</dbReference>
<dbReference type="Gene3D" id="3.60.40.10">
    <property type="entry name" value="PPM-type phosphatase domain"/>
    <property type="match status" value="1"/>
</dbReference>
<dbReference type="EMBL" id="CP095045">
    <property type="protein sequence ID" value="UOQ57665.1"/>
    <property type="molecule type" value="Genomic_DNA"/>
</dbReference>
<name>A0ABY4FN02_9MICO</name>
<sequence>MVRHTEPELSFAVRSDVGRRREVNEDAALAAFPCFLVADGMGGHEAGDEASAAAIAAFTEAVEPGRPATVKEALAAIDAARHAVDLVAASKDRGAGCTLTGAVLVQHQDELCWLVVNVGDSRVYLHRGAELHQITVDHSLRDELIAGGEWDESRLPGRNVISRALGSVDSTPDTWLLPVEDGARLLICSDGLTTEVGDDQLRAALTMGGRAEAVVDELVLRANDAGGRDNVTVLVVDVLSGGRPWHVGSGTGSATLDDSTLTATVPRRA</sequence>
<dbReference type="SMART" id="SM00332">
    <property type="entry name" value="PP2Cc"/>
    <property type="match status" value="1"/>
</dbReference>
<dbReference type="CDD" id="cd00143">
    <property type="entry name" value="PP2Cc"/>
    <property type="match status" value="1"/>
</dbReference>
<dbReference type="Pfam" id="PF00481">
    <property type="entry name" value="PP2C"/>
    <property type="match status" value="1"/>
</dbReference>
<dbReference type="InterPro" id="IPR036457">
    <property type="entry name" value="PPM-type-like_dom_sf"/>
</dbReference>